<sequence>MHVVEMFVLFSWWQVVQVIVVIQVIQVLEMVRMVVVGVMVMHCLVNRVRVLDLLHFVWDVDDHLFGSSEKKIRL</sequence>
<evidence type="ECO:0000256" key="1">
    <source>
        <dbReference type="SAM" id="Phobius"/>
    </source>
</evidence>
<gene>
    <name evidence="2" type="primary">jg19114</name>
    <name evidence="2" type="ORF">PAEG_LOCUS6837</name>
</gene>
<feature type="transmembrane region" description="Helical" evidence="1">
    <location>
        <begin position="12"/>
        <end position="31"/>
    </location>
</feature>
<protein>
    <submittedName>
        <fullName evidence="2">Jg19114 protein</fullName>
    </submittedName>
</protein>
<evidence type="ECO:0000313" key="3">
    <source>
        <dbReference type="Proteomes" id="UP000838756"/>
    </source>
</evidence>
<dbReference type="AlphaFoldDB" id="A0A8S4QUQ5"/>
<accession>A0A8S4QUQ5</accession>
<reference evidence="2" key="1">
    <citation type="submission" date="2022-03" db="EMBL/GenBank/DDBJ databases">
        <authorList>
            <person name="Lindestad O."/>
        </authorList>
    </citation>
    <scope>NUCLEOTIDE SEQUENCE</scope>
</reference>
<organism evidence="2 3">
    <name type="scientific">Pararge aegeria aegeria</name>
    <dbReference type="NCBI Taxonomy" id="348720"/>
    <lineage>
        <taxon>Eukaryota</taxon>
        <taxon>Metazoa</taxon>
        <taxon>Ecdysozoa</taxon>
        <taxon>Arthropoda</taxon>
        <taxon>Hexapoda</taxon>
        <taxon>Insecta</taxon>
        <taxon>Pterygota</taxon>
        <taxon>Neoptera</taxon>
        <taxon>Endopterygota</taxon>
        <taxon>Lepidoptera</taxon>
        <taxon>Glossata</taxon>
        <taxon>Ditrysia</taxon>
        <taxon>Papilionoidea</taxon>
        <taxon>Nymphalidae</taxon>
        <taxon>Satyrinae</taxon>
        <taxon>Satyrini</taxon>
        <taxon>Parargina</taxon>
        <taxon>Pararge</taxon>
    </lineage>
</organism>
<dbReference type="EMBL" id="CAKXAJ010020636">
    <property type="protein sequence ID" value="CAH2223877.1"/>
    <property type="molecule type" value="Genomic_DNA"/>
</dbReference>
<comment type="caution">
    <text evidence="2">The sequence shown here is derived from an EMBL/GenBank/DDBJ whole genome shotgun (WGS) entry which is preliminary data.</text>
</comment>
<keyword evidence="1" id="KW-0812">Transmembrane</keyword>
<proteinExistence type="predicted"/>
<name>A0A8S4QUQ5_9NEOP</name>
<keyword evidence="1" id="KW-0472">Membrane</keyword>
<keyword evidence="3" id="KW-1185">Reference proteome</keyword>
<evidence type="ECO:0000313" key="2">
    <source>
        <dbReference type="EMBL" id="CAH2223877.1"/>
    </source>
</evidence>
<dbReference type="Proteomes" id="UP000838756">
    <property type="component" value="Unassembled WGS sequence"/>
</dbReference>
<keyword evidence="1" id="KW-1133">Transmembrane helix</keyword>
<feature type="non-terminal residue" evidence="2">
    <location>
        <position position="74"/>
    </location>
</feature>